<dbReference type="HOGENOM" id="CLU_015593_0_1_0"/>
<dbReference type="RefSeq" id="WP_012875374.1">
    <property type="nucleotide sequence ID" value="NC_013525.1"/>
</dbReference>
<dbReference type="STRING" id="525904.Tter_1433"/>
<dbReference type="KEGG" id="ttr:Tter_1433"/>
<evidence type="ECO:0000256" key="1">
    <source>
        <dbReference type="ARBA" id="ARBA00006068"/>
    </source>
</evidence>
<feature type="domain" description="Cell envelope-related transcriptional attenuator" evidence="2">
    <location>
        <begin position="74"/>
        <end position="243"/>
    </location>
</feature>
<dbReference type="AlphaFoldDB" id="D1CC24"/>
<dbReference type="Gene3D" id="3.40.630.190">
    <property type="entry name" value="LCP protein"/>
    <property type="match status" value="1"/>
</dbReference>
<dbReference type="OrthoDB" id="305468at2"/>
<dbReference type="eggNOG" id="COG1316">
    <property type="taxonomic scope" value="Bacteria"/>
</dbReference>
<dbReference type="Pfam" id="PF03816">
    <property type="entry name" value="LytR_cpsA_psr"/>
    <property type="match status" value="1"/>
</dbReference>
<reference evidence="4" key="1">
    <citation type="journal article" date="2010" name="Stand. Genomic Sci.">
        <title>Complete genome sequence of 'Thermobaculum terrenum' type strain (YNP1).</title>
        <authorList>
            <person name="Kiss H."/>
            <person name="Cleland D."/>
            <person name="Lapidus A."/>
            <person name="Lucas S."/>
            <person name="Glavina Del Rio T."/>
            <person name="Nolan M."/>
            <person name="Tice H."/>
            <person name="Han C."/>
            <person name="Goodwin L."/>
            <person name="Pitluck S."/>
            <person name="Liolios K."/>
            <person name="Ivanova N."/>
            <person name="Mavromatis K."/>
            <person name="Ovchinnikova G."/>
            <person name="Pati A."/>
            <person name="Chen A."/>
            <person name="Palaniappan K."/>
            <person name="Land M."/>
            <person name="Hauser L."/>
            <person name="Chang Y."/>
            <person name="Jeffries C."/>
            <person name="Lu M."/>
            <person name="Brettin T."/>
            <person name="Detter J."/>
            <person name="Goker M."/>
            <person name="Tindall B."/>
            <person name="Beck B."/>
            <person name="McDermott T."/>
            <person name="Woyke T."/>
            <person name="Bristow J."/>
            <person name="Eisen J."/>
            <person name="Markowitz V."/>
            <person name="Hugenholtz P."/>
            <person name="Kyrpides N."/>
            <person name="Klenk H."/>
            <person name="Cheng J."/>
        </authorList>
    </citation>
    <scope>NUCLEOTIDE SEQUENCE [LARGE SCALE GENOMIC DNA]</scope>
    <source>
        <strain evidence="4">ATCC BAA-798 / YNP1</strain>
    </source>
</reference>
<dbReference type="NCBIfam" id="TIGR00350">
    <property type="entry name" value="lytR_cpsA_psr"/>
    <property type="match status" value="1"/>
</dbReference>
<evidence type="ECO:0000313" key="3">
    <source>
        <dbReference type="EMBL" id="ACZ42339.1"/>
    </source>
</evidence>
<dbReference type="PANTHER" id="PTHR33392:SF6">
    <property type="entry name" value="POLYISOPRENYL-TEICHOIC ACID--PEPTIDOGLYCAN TEICHOIC ACID TRANSFERASE TAGU"/>
    <property type="match status" value="1"/>
</dbReference>
<evidence type="ECO:0000313" key="4">
    <source>
        <dbReference type="Proteomes" id="UP000000323"/>
    </source>
</evidence>
<accession>D1CC24</accession>
<protein>
    <submittedName>
        <fullName evidence="3">Cell envelope-related transcriptional attenuator</fullName>
    </submittedName>
</protein>
<dbReference type="Proteomes" id="UP000000323">
    <property type="component" value="Chromosome 1"/>
</dbReference>
<dbReference type="InterPro" id="IPR050922">
    <property type="entry name" value="LytR/CpsA/Psr_CW_biosynth"/>
</dbReference>
<evidence type="ECO:0000259" key="2">
    <source>
        <dbReference type="Pfam" id="PF03816"/>
    </source>
</evidence>
<organism evidence="3 4">
    <name type="scientific">Thermobaculum terrenum (strain ATCC BAA-798 / CCMEE 7001 / YNP1)</name>
    <dbReference type="NCBI Taxonomy" id="525904"/>
    <lineage>
        <taxon>Bacteria</taxon>
        <taxon>Bacillati</taxon>
        <taxon>Chloroflexota</taxon>
        <taxon>Chloroflexia</taxon>
        <taxon>Candidatus Thermobaculales</taxon>
        <taxon>Candidatus Thermobaculaceae</taxon>
        <taxon>Thermobaculum</taxon>
    </lineage>
</organism>
<dbReference type="PANTHER" id="PTHR33392">
    <property type="entry name" value="POLYISOPRENYL-TEICHOIC ACID--PEPTIDOGLYCAN TEICHOIC ACID TRANSFERASE TAGU"/>
    <property type="match status" value="1"/>
</dbReference>
<keyword evidence="4" id="KW-1185">Reference proteome</keyword>
<dbReference type="EMBL" id="CP001825">
    <property type="protein sequence ID" value="ACZ42339.1"/>
    <property type="molecule type" value="Genomic_DNA"/>
</dbReference>
<sequence length="332" mass="36979">MRVIKLASLVIVILLIATVVFGIFAYNRANAFSMAISRKSALESDINQLARKEGHFNLLVMGYGGGNHDGAYLTDSLMIYSVPLNGGPASRLSIPRDLWVESPYGSGYYRKINAAYAYAFAQTRNHRKAAAAAAEDISHALGIPIQGWMTVDFNGFRDLVDALGGVDVNVPRSFTAKYPANDDPRINYKWITIRFKKGVQHMDGEEAIRYARARYTNDPRESSDFARAARQQLVVSAIKRKLLSPTGIIRGFKLADAVQDDIKTNLSVRDLASIFGRKIDDKRSVVLGLDNALDQGMSSDGQYILYPRNNNWNYLHRFVRNSLYGSQSAAER</sequence>
<comment type="similarity">
    <text evidence="1">Belongs to the LytR/CpsA/Psr (LCP) family.</text>
</comment>
<proteinExistence type="inferred from homology"/>
<name>D1CC24_THET1</name>
<gene>
    <name evidence="3" type="ordered locus">Tter_1433</name>
</gene>
<dbReference type="InterPro" id="IPR004474">
    <property type="entry name" value="LytR_CpsA_psr"/>
</dbReference>